<protein>
    <submittedName>
        <fullName evidence="2">Uncharacterized protein</fullName>
    </submittedName>
</protein>
<evidence type="ECO:0000313" key="2">
    <source>
        <dbReference type="EMBL" id="CAL8095723.1"/>
    </source>
</evidence>
<name>A0ABP1QEP4_9HEXA</name>
<reference evidence="2 3" key="1">
    <citation type="submission" date="2024-08" db="EMBL/GenBank/DDBJ databases">
        <authorList>
            <person name="Cucini C."/>
            <person name="Frati F."/>
        </authorList>
    </citation>
    <scope>NUCLEOTIDE SEQUENCE [LARGE SCALE GENOMIC DNA]</scope>
</reference>
<dbReference type="Proteomes" id="UP001642540">
    <property type="component" value="Unassembled WGS sequence"/>
</dbReference>
<comment type="caution">
    <text evidence="2">The sequence shown here is derived from an EMBL/GenBank/DDBJ whole genome shotgun (WGS) entry which is preliminary data.</text>
</comment>
<sequence length="267" mass="30433">MEVSTPTLIMFVVYCTQWFGVKQCVAVPIPTLVNHYYHSPKCNLNLKYRDSRHPEIYHDKFVFPNKDPWTFFDERSEKSRPNKMDMGKIYFPDDTTTTSTEKPYIKTMLEPEARPIWSIHDRPSTATQSIESTKPELEQTNSLPSSTDGTNKKYILQLPNLDSTDQNAPPRPMLPLSAHVPKPTEQERVAAAVQEFYQWLKNSSPARKRKPTIQNSSEDPPSTYILPPSAIASLHSEHSLVSGLKYPKCPNNQVRLGNGECKVKVDV</sequence>
<evidence type="ECO:0000256" key="1">
    <source>
        <dbReference type="SAM" id="MobiDB-lite"/>
    </source>
</evidence>
<feature type="compositionally biased region" description="Polar residues" evidence="1">
    <location>
        <begin position="124"/>
        <end position="149"/>
    </location>
</feature>
<dbReference type="EMBL" id="CAXLJM020000027">
    <property type="protein sequence ID" value="CAL8095723.1"/>
    <property type="molecule type" value="Genomic_DNA"/>
</dbReference>
<evidence type="ECO:0000313" key="3">
    <source>
        <dbReference type="Proteomes" id="UP001642540"/>
    </source>
</evidence>
<gene>
    <name evidence="2" type="ORF">ODALV1_LOCUS9160</name>
</gene>
<proteinExistence type="predicted"/>
<feature type="region of interest" description="Disordered" evidence="1">
    <location>
        <begin position="122"/>
        <end position="151"/>
    </location>
</feature>
<accession>A0ABP1QEP4</accession>
<keyword evidence="3" id="KW-1185">Reference proteome</keyword>
<organism evidence="2 3">
    <name type="scientific">Orchesella dallaii</name>
    <dbReference type="NCBI Taxonomy" id="48710"/>
    <lineage>
        <taxon>Eukaryota</taxon>
        <taxon>Metazoa</taxon>
        <taxon>Ecdysozoa</taxon>
        <taxon>Arthropoda</taxon>
        <taxon>Hexapoda</taxon>
        <taxon>Collembola</taxon>
        <taxon>Entomobryomorpha</taxon>
        <taxon>Entomobryoidea</taxon>
        <taxon>Orchesellidae</taxon>
        <taxon>Orchesellinae</taxon>
        <taxon>Orchesella</taxon>
    </lineage>
</organism>